<dbReference type="GO" id="GO:0051301">
    <property type="term" value="P:cell division"/>
    <property type="evidence" value="ECO:0007669"/>
    <property type="project" value="UniProtKB-KW"/>
</dbReference>
<dbReference type="RefSeq" id="WP_090274201.1">
    <property type="nucleotide sequence ID" value="NZ_LT629748.1"/>
</dbReference>
<protein>
    <submittedName>
        <fullName evidence="3">Cell division protein ZapA</fullName>
    </submittedName>
</protein>
<keyword evidence="3" id="KW-0132">Cell division</keyword>
<comment type="similarity">
    <text evidence="1">Belongs to the ZapA family. Type 1 subfamily.</text>
</comment>
<dbReference type="EMBL" id="LT629748">
    <property type="protein sequence ID" value="SDS77342.1"/>
    <property type="molecule type" value="Genomic_DNA"/>
</dbReference>
<keyword evidence="4" id="KW-1185">Reference proteome</keyword>
<evidence type="ECO:0000313" key="3">
    <source>
        <dbReference type="EMBL" id="SDS77342.1"/>
    </source>
</evidence>
<keyword evidence="3" id="KW-0131">Cell cycle</keyword>
<evidence type="ECO:0000256" key="1">
    <source>
        <dbReference type="ARBA" id="ARBA00010074"/>
    </source>
</evidence>
<dbReference type="SUPFAM" id="SSF102829">
    <property type="entry name" value="Cell division protein ZapA-like"/>
    <property type="match status" value="1"/>
</dbReference>
<sequence length="91" mass="10013">MSDIQVISLLGQDYSFRIAADEAVLFQQAADLLQQKLADTKARHHGSGHTELLVATALSLCVPLVRQTEQLQDAEQRLADLVGMLESPIDR</sequence>
<organism evidence="3 4">
    <name type="scientific">Halopseudomonas litoralis</name>
    <dbReference type="NCBI Taxonomy" id="797277"/>
    <lineage>
        <taxon>Bacteria</taxon>
        <taxon>Pseudomonadati</taxon>
        <taxon>Pseudomonadota</taxon>
        <taxon>Gammaproteobacteria</taxon>
        <taxon>Pseudomonadales</taxon>
        <taxon>Pseudomonadaceae</taxon>
        <taxon>Halopseudomonas</taxon>
    </lineage>
</organism>
<name>A0A1H1UXT3_9GAMM</name>
<dbReference type="OrthoDB" id="6904039at2"/>
<keyword evidence="2" id="KW-0175">Coiled coil</keyword>
<dbReference type="AlphaFoldDB" id="A0A1H1UXT3"/>
<proteinExistence type="inferred from homology"/>
<dbReference type="InterPro" id="IPR036192">
    <property type="entry name" value="Cell_div_ZapA-like_sf"/>
</dbReference>
<gene>
    <name evidence="3" type="ORF">SAMN05216198_2743</name>
</gene>
<evidence type="ECO:0000256" key="2">
    <source>
        <dbReference type="ARBA" id="ARBA00023054"/>
    </source>
</evidence>
<reference evidence="4" key="1">
    <citation type="submission" date="2016-10" db="EMBL/GenBank/DDBJ databases">
        <authorList>
            <person name="Varghese N."/>
            <person name="Submissions S."/>
        </authorList>
    </citation>
    <scope>NUCLEOTIDE SEQUENCE [LARGE SCALE GENOMIC DNA]</scope>
    <source>
        <strain evidence="4">2SM5</strain>
    </source>
</reference>
<evidence type="ECO:0000313" key="4">
    <source>
        <dbReference type="Proteomes" id="UP000243426"/>
    </source>
</evidence>
<dbReference type="Proteomes" id="UP000243426">
    <property type="component" value="Chromosome I"/>
</dbReference>
<dbReference type="Pfam" id="PF05164">
    <property type="entry name" value="ZapA"/>
    <property type="match status" value="1"/>
</dbReference>
<accession>A0A1H1UXT3</accession>
<dbReference type="STRING" id="797277.SAMN05216198_2743"/>
<dbReference type="InterPro" id="IPR007838">
    <property type="entry name" value="Cell_div_ZapA-like"/>
</dbReference>